<comment type="caution">
    <text evidence="1">The sequence shown here is derived from an EMBL/GenBank/DDBJ whole genome shotgun (WGS) entry which is preliminary data.</text>
</comment>
<dbReference type="EMBL" id="JAWDJR010000002">
    <property type="protein sequence ID" value="KAK9979891.1"/>
    <property type="molecule type" value="Genomic_DNA"/>
</dbReference>
<gene>
    <name evidence="1" type="ORF">ABG768_013299</name>
</gene>
<feature type="non-terminal residue" evidence="1">
    <location>
        <position position="1"/>
    </location>
</feature>
<dbReference type="AlphaFoldDB" id="A0AAW2B1M8"/>
<proteinExistence type="predicted"/>
<keyword evidence="2" id="KW-1185">Reference proteome</keyword>
<name>A0AAW2B1M8_CULAL</name>
<accession>A0AAW2B1M8</accession>
<protein>
    <submittedName>
        <fullName evidence="1">Uncharacterized protein</fullName>
    </submittedName>
</protein>
<organism evidence="1 2">
    <name type="scientific">Culter alburnus</name>
    <name type="common">Topmouth culter</name>
    <dbReference type="NCBI Taxonomy" id="194366"/>
    <lineage>
        <taxon>Eukaryota</taxon>
        <taxon>Metazoa</taxon>
        <taxon>Chordata</taxon>
        <taxon>Craniata</taxon>
        <taxon>Vertebrata</taxon>
        <taxon>Euteleostomi</taxon>
        <taxon>Actinopterygii</taxon>
        <taxon>Neopterygii</taxon>
        <taxon>Teleostei</taxon>
        <taxon>Ostariophysi</taxon>
        <taxon>Cypriniformes</taxon>
        <taxon>Xenocyprididae</taxon>
        <taxon>Xenocypridinae</taxon>
        <taxon>Culter</taxon>
    </lineage>
</organism>
<evidence type="ECO:0000313" key="2">
    <source>
        <dbReference type="Proteomes" id="UP001479290"/>
    </source>
</evidence>
<evidence type="ECO:0000313" key="1">
    <source>
        <dbReference type="EMBL" id="KAK9979891.1"/>
    </source>
</evidence>
<sequence>DELDDTAQVWNTHTIRLSKNISNPSGRPSVMDCLNSTSPETSSPQLTCCQQVYNNYRLSSSKRVIMMTMNYS</sequence>
<dbReference type="Proteomes" id="UP001479290">
    <property type="component" value="Unassembled WGS sequence"/>
</dbReference>
<reference evidence="1 2" key="1">
    <citation type="submission" date="2024-05" db="EMBL/GenBank/DDBJ databases">
        <title>A high-quality chromosomal-level genome assembly of Topmouth culter (Culter alburnus).</title>
        <authorList>
            <person name="Zhao H."/>
        </authorList>
    </citation>
    <scope>NUCLEOTIDE SEQUENCE [LARGE SCALE GENOMIC DNA]</scope>
    <source>
        <strain evidence="1">CATC2023</strain>
        <tissue evidence="1">Muscle</tissue>
    </source>
</reference>